<dbReference type="Gene3D" id="2.40.10.240">
    <property type="entry name" value="QueA-like"/>
    <property type="match status" value="1"/>
</dbReference>
<dbReference type="GO" id="GO:0051075">
    <property type="term" value="F:S-adenosylmethionine:tRNA ribosyltransferase-isomerase activity"/>
    <property type="evidence" value="ECO:0007669"/>
    <property type="project" value="TreeGrafter"/>
</dbReference>
<comment type="subunit">
    <text evidence="2">Monomer.</text>
</comment>
<evidence type="ECO:0000256" key="2">
    <source>
        <dbReference type="ARBA" id="ARBA00011245"/>
    </source>
</evidence>
<sequence>DGLWQVMLRPSSRLRPGEPLDLLGYRGKLILAESLGKGLWSARPEPPAQALQILEQIGRTPLPPYIKRSPDSDHQIDRRRYQTVFARCPGSVAAPTAGLHFNQRMFKNLKAKGIRHTCVTLHVGLGTFAPIATDSIEQHSMHAEWFSISAQTVASIQTARSVGHRALAVGTTSLRVLEAASASGKLHPQQGWTDIYIKPGYQFITTDALLTNFHLPRSTLLLLVCALAGPELIFEAYQQAIAHKYRFYSYGDAMLIL</sequence>
<name>X0UJ26_9ZZZZ</name>
<evidence type="ECO:0008006" key="8">
    <source>
        <dbReference type="Google" id="ProtNLM"/>
    </source>
</evidence>
<dbReference type="Pfam" id="PF02547">
    <property type="entry name" value="Queuosine_synth"/>
    <property type="match status" value="1"/>
</dbReference>
<dbReference type="GO" id="GO:0008616">
    <property type="term" value="P:tRNA queuosine(34) biosynthetic process"/>
    <property type="evidence" value="ECO:0007669"/>
    <property type="project" value="UniProtKB-KW"/>
</dbReference>
<keyword evidence="5" id="KW-0949">S-adenosyl-L-methionine</keyword>
<dbReference type="InterPro" id="IPR042118">
    <property type="entry name" value="QueA_dom1"/>
</dbReference>
<evidence type="ECO:0000256" key="1">
    <source>
        <dbReference type="ARBA" id="ARBA00004496"/>
    </source>
</evidence>
<dbReference type="AlphaFoldDB" id="X0UJ26"/>
<keyword evidence="4" id="KW-0808">Transferase</keyword>
<evidence type="ECO:0000256" key="6">
    <source>
        <dbReference type="ARBA" id="ARBA00022785"/>
    </source>
</evidence>
<dbReference type="InterPro" id="IPR003699">
    <property type="entry name" value="QueA"/>
</dbReference>
<gene>
    <name evidence="7" type="ORF">S01H1_36603</name>
</gene>
<dbReference type="NCBIfam" id="TIGR00113">
    <property type="entry name" value="queA"/>
    <property type="match status" value="1"/>
</dbReference>
<dbReference type="PANTHER" id="PTHR30307:SF0">
    <property type="entry name" value="S-ADENOSYLMETHIONINE:TRNA RIBOSYLTRANSFERASE-ISOMERASE"/>
    <property type="match status" value="1"/>
</dbReference>
<evidence type="ECO:0000313" key="7">
    <source>
        <dbReference type="EMBL" id="GAG05794.1"/>
    </source>
</evidence>
<keyword evidence="3" id="KW-0963">Cytoplasm</keyword>
<dbReference type="SUPFAM" id="SSF111337">
    <property type="entry name" value="QueA-like"/>
    <property type="match status" value="1"/>
</dbReference>
<reference evidence="7" key="1">
    <citation type="journal article" date="2014" name="Front. Microbiol.">
        <title>High frequency of phylogenetically diverse reductive dehalogenase-homologous genes in deep subseafloor sedimentary metagenomes.</title>
        <authorList>
            <person name="Kawai M."/>
            <person name="Futagami T."/>
            <person name="Toyoda A."/>
            <person name="Takaki Y."/>
            <person name="Nishi S."/>
            <person name="Hori S."/>
            <person name="Arai W."/>
            <person name="Tsubouchi T."/>
            <person name="Morono Y."/>
            <person name="Uchiyama I."/>
            <person name="Ito T."/>
            <person name="Fujiyama A."/>
            <person name="Inagaki F."/>
            <person name="Takami H."/>
        </authorList>
    </citation>
    <scope>NUCLEOTIDE SEQUENCE</scope>
    <source>
        <strain evidence="7">Expedition CK06-06</strain>
    </source>
</reference>
<protein>
    <recommendedName>
        <fullName evidence="8">S-adenosylmethionine:tRNA ribosyltransferase-isomerase</fullName>
    </recommendedName>
</protein>
<accession>X0UJ26</accession>
<dbReference type="InterPro" id="IPR042119">
    <property type="entry name" value="QueA_dom2"/>
</dbReference>
<dbReference type="Gene3D" id="3.40.1780.10">
    <property type="entry name" value="QueA-like"/>
    <property type="match status" value="1"/>
</dbReference>
<evidence type="ECO:0000256" key="4">
    <source>
        <dbReference type="ARBA" id="ARBA00022679"/>
    </source>
</evidence>
<evidence type="ECO:0000256" key="3">
    <source>
        <dbReference type="ARBA" id="ARBA00022490"/>
    </source>
</evidence>
<dbReference type="PANTHER" id="PTHR30307">
    <property type="entry name" value="S-ADENOSYLMETHIONINE:TRNA RIBOSYLTRANSFERASE-ISOMERASE"/>
    <property type="match status" value="1"/>
</dbReference>
<dbReference type="GO" id="GO:0005737">
    <property type="term" value="C:cytoplasm"/>
    <property type="evidence" value="ECO:0007669"/>
    <property type="project" value="UniProtKB-SubCell"/>
</dbReference>
<dbReference type="FunFam" id="3.40.1780.10:FF:000001">
    <property type="entry name" value="S-adenosylmethionine:tRNA ribosyltransferase-isomerase"/>
    <property type="match status" value="1"/>
</dbReference>
<dbReference type="InterPro" id="IPR036100">
    <property type="entry name" value="QueA_sf"/>
</dbReference>
<proteinExistence type="predicted"/>
<feature type="non-terminal residue" evidence="7">
    <location>
        <position position="1"/>
    </location>
</feature>
<dbReference type="EMBL" id="BARS01022942">
    <property type="protein sequence ID" value="GAG05794.1"/>
    <property type="molecule type" value="Genomic_DNA"/>
</dbReference>
<evidence type="ECO:0000256" key="5">
    <source>
        <dbReference type="ARBA" id="ARBA00022691"/>
    </source>
</evidence>
<comment type="caution">
    <text evidence="7">The sequence shown here is derived from an EMBL/GenBank/DDBJ whole genome shotgun (WGS) entry which is preliminary data.</text>
</comment>
<comment type="subcellular location">
    <subcellularLocation>
        <location evidence="1">Cytoplasm</location>
    </subcellularLocation>
</comment>
<organism evidence="7">
    <name type="scientific">marine sediment metagenome</name>
    <dbReference type="NCBI Taxonomy" id="412755"/>
    <lineage>
        <taxon>unclassified sequences</taxon>
        <taxon>metagenomes</taxon>
        <taxon>ecological metagenomes</taxon>
    </lineage>
</organism>
<keyword evidence="6" id="KW-0671">Queuosine biosynthesis</keyword>